<name>A0ABZ2F535_METCP</name>
<keyword evidence="2" id="KW-1185">Reference proteome</keyword>
<sequence>MTPEKIDLLLAAVQRLAEAVERLAPPNLPPVDWTHKAYRWRGRECKSPLMPVRRLHDIGLRDLLCIDRQKSALVRNTRQFLHGLPSNNALLWGSKGTGKSSLVKALLHDYADSGLRLIEVEKTHLAELPDIIEYIHDRPERFILFFDDLSFECEEPGYKALKSALDGSTSVLSANLLIYVTSNRRHLLPEYMAENLEARPAGNEIHPGDSVEEKISLSERFGLWLSFHPFSQDDYLAMVEYWLTKLGASDLKSNWNDIRGEALRWALARGSRSGRVAWQFAREWSGRTALAPSPEVPAA</sequence>
<dbReference type="RefSeq" id="WP_232470664.1">
    <property type="nucleotide sequence ID" value="NZ_CP104311.1"/>
</dbReference>
<dbReference type="PANTHER" id="PTHR42935">
    <property type="entry name" value="SLR0930 PROTEIN"/>
    <property type="match status" value="1"/>
</dbReference>
<dbReference type="InterPro" id="IPR027417">
    <property type="entry name" value="P-loop_NTPase"/>
</dbReference>
<evidence type="ECO:0000313" key="1">
    <source>
        <dbReference type="EMBL" id="WWF01628.1"/>
    </source>
</evidence>
<evidence type="ECO:0000313" key="2">
    <source>
        <dbReference type="Proteomes" id="UP001359308"/>
    </source>
</evidence>
<protein>
    <submittedName>
        <fullName evidence="1">ATP-binding protein</fullName>
    </submittedName>
</protein>
<keyword evidence="1" id="KW-0067">ATP-binding</keyword>
<keyword evidence="1" id="KW-0547">Nucleotide-binding</keyword>
<accession>A0ABZ2F535</accession>
<dbReference type="InterPro" id="IPR008533">
    <property type="entry name" value="DUF815"/>
</dbReference>
<dbReference type="PANTHER" id="PTHR42935:SF1">
    <property type="entry name" value="SLR0930 PROTEIN"/>
    <property type="match status" value="1"/>
</dbReference>
<dbReference type="Proteomes" id="UP001359308">
    <property type="component" value="Chromosome"/>
</dbReference>
<organism evidence="1 2">
    <name type="scientific">Methylococcus capsulatus</name>
    <dbReference type="NCBI Taxonomy" id="414"/>
    <lineage>
        <taxon>Bacteria</taxon>
        <taxon>Pseudomonadati</taxon>
        <taxon>Pseudomonadota</taxon>
        <taxon>Gammaproteobacteria</taxon>
        <taxon>Methylococcales</taxon>
        <taxon>Methylococcaceae</taxon>
        <taxon>Methylococcus</taxon>
    </lineage>
</organism>
<proteinExistence type="predicted"/>
<dbReference type="Pfam" id="PF05673">
    <property type="entry name" value="DUF815"/>
    <property type="match status" value="1"/>
</dbReference>
<gene>
    <name evidence="1" type="ORF">N4J17_14330</name>
</gene>
<dbReference type="SUPFAM" id="SSF52540">
    <property type="entry name" value="P-loop containing nucleoside triphosphate hydrolases"/>
    <property type="match status" value="1"/>
</dbReference>
<reference evidence="1 2" key="1">
    <citation type="submission" date="2022-09" db="EMBL/GenBank/DDBJ databases">
        <authorList>
            <person name="Giprobiosintez L."/>
        </authorList>
    </citation>
    <scope>NUCLEOTIDE SEQUENCE [LARGE SCALE GENOMIC DNA]</scope>
    <source>
        <strain evidence="2">VKPM-B-12549 (GBS-15)</strain>
    </source>
</reference>
<dbReference type="EMBL" id="CP104311">
    <property type="protein sequence ID" value="WWF01628.1"/>
    <property type="molecule type" value="Genomic_DNA"/>
</dbReference>
<dbReference type="GO" id="GO:0005524">
    <property type="term" value="F:ATP binding"/>
    <property type="evidence" value="ECO:0007669"/>
    <property type="project" value="UniProtKB-KW"/>
</dbReference>
<dbReference type="Gene3D" id="3.40.50.300">
    <property type="entry name" value="P-loop containing nucleotide triphosphate hydrolases"/>
    <property type="match status" value="1"/>
</dbReference>